<dbReference type="SUPFAM" id="SSF51261">
    <property type="entry name" value="Duplicated hybrid motif"/>
    <property type="match status" value="1"/>
</dbReference>
<dbReference type="OrthoDB" id="5496837at2"/>
<name>A0A543PTJ8_9MICO</name>
<dbReference type="GO" id="GO:0004222">
    <property type="term" value="F:metalloendopeptidase activity"/>
    <property type="evidence" value="ECO:0007669"/>
    <property type="project" value="TreeGrafter"/>
</dbReference>
<gene>
    <name evidence="4" type="ORF">FHX52_0501</name>
</gene>
<dbReference type="Proteomes" id="UP000320085">
    <property type="component" value="Unassembled WGS sequence"/>
</dbReference>
<evidence type="ECO:0000313" key="4">
    <source>
        <dbReference type="EMBL" id="TQN47405.1"/>
    </source>
</evidence>
<keyword evidence="2" id="KW-1133">Transmembrane helix</keyword>
<protein>
    <submittedName>
        <fullName evidence="4">Murein DD-endopeptidase MepM/ murein hydrolase activator NlpD</fullName>
    </submittedName>
</protein>
<evidence type="ECO:0000259" key="3">
    <source>
        <dbReference type="Pfam" id="PF01551"/>
    </source>
</evidence>
<reference evidence="4 5" key="1">
    <citation type="submission" date="2019-06" db="EMBL/GenBank/DDBJ databases">
        <title>Sequencing the genomes of 1000 actinobacteria strains.</title>
        <authorList>
            <person name="Klenk H.-P."/>
        </authorList>
    </citation>
    <scope>NUCLEOTIDE SEQUENCE [LARGE SCALE GENOMIC DNA]</scope>
    <source>
        <strain evidence="4 5">DSM 21776</strain>
    </source>
</reference>
<keyword evidence="2" id="KW-0472">Membrane</keyword>
<feature type="compositionally biased region" description="Low complexity" evidence="1">
    <location>
        <begin position="438"/>
        <end position="477"/>
    </location>
</feature>
<dbReference type="InterPro" id="IPR016047">
    <property type="entry name" value="M23ase_b-sheet_dom"/>
</dbReference>
<dbReference type="InterPro" id="IPR011055">
    <property type="entry name" value="Dup_hybrid_motif"/>
</dbReference>
<keyword evidence="2" id="KW-0812">Transmembrane</keyword>
<dbReference type="PANTHER" id="PTHR21666">
    <property type="entry name" value="PEPTIDASE-RELATED"/>
    <property type="match status" value="1"/>
</dbReference>
<dbReference type="AlphaFoldDB" id="A0A543PTJ8"/>
<evidence type="ECO:0000313" key="5">
    <source>
        <dbReference type="Proteomes" id="UP000320085"/>
    </source>
</evidence>
<proteinExistence type="predicted"/>
<dbReference type="RefSeq" id="WP_141819611.1">
    <property type="nucleotide sequence ID" value="NZ_BAAAQC010000005.1"/>
</dbReference>
<evidence type="ECO:0000256" key="1">
    <source>
        <dbReference type="SAM" id="MobiDB-lite"/>
    </source>
</evidence>
<feature type="compositionally biased region" description="Low complexity" evidence="1">
    <location>
        <begin position="299"/>
        <end position="347"/>
    </location>
</feature>
<sequence length="477" mass="47181">MGDDARPKGPFVLNIRMSGRIVPFAAGLTMFAVLPFLGGSAPSAQRADVVLAAGTPAQAAVQNAVGAVEVARAGLSDHATSALLGDAVAVGGGNAAFSGATGLFMFPSLNLTLSTAQAVAAPVAGPPSTTGFIHPVPGGEVSAFGPRIHPLLHRAMFHTGIDLQASCGTPIRAAADGTVIYARVSNSWGLRTIIQHTSGVKTAYGHQSKFLVKEGDVVKQGQVIGLVGTTGWSTGCHLHFDVIINDRYVDPAPYLGFPASAADSIPYAVVPHFVIDQSGRTVQTVQDGDVPIPSGGSAGSSSSVDGSGNTPSTPSTTPTTTRPTSSGSGTTTRPPTSSGTGTPTATGTGSGTSSGTGTPTTGTTSGSSTTTQPPTQTTTSSPTTTTNPPETSTTTTTAADPTPTDPPTSSTSSTSQSTTSAEQSVTTSDPAPASTSGSTSKSLAASDTSTSSSSSTDTTSSTSSSTDTASPTSDATP</sequence>
<dbReference type="EMBL" id="VFQF01000001">
    <property type="protein sequence ID" value="TQN47405.1"/>
    <property type="molecule type" value="Genomic_DNA"/>
</dbReference>
<dbReference type="Gene3D" id="2.70.70.10">
    <property type="entry name" value="Glucose Permease (Domain IIA)"/>
    <property type="match status" value="1"/>
</dbReference>
<dbReference type="CDD" id="cd12797">
    <property type="entry name" value="M23_peptidase"/>
    <property type="match status" value="1"/>
</dbReference>
<dbReference type="InterPro" id="IPR050570">
    <property type="entry name" value="Cell_wall_metabolism_enzyme"/>
</dbReference>
<comment type="caution">
    <text evidence="4">The sequence shown here is derived from an EMBL/GenBank/DDBJ whole genome shotgun (WGS) entry which is preliminary data.</text>
</comment>
<organism evidence="4 5">
    <name type="scientific">Humibacillus xanthopallidus</name>
    <dbReference type="NCBI Taxonomy" id="412689"/>
    <lineage>
        <taxon>Bacteria</taxon>
        <taxon>Bacillati</taxon>
        <taxon>Actinomycetota</taxon>
        <taxon>Actinomycetes</taxon>
        <taxon>Micrococcales</taxon>
        <taxon>Intrasporangiaceae</taxon>
        <taxon>Humibacillus</taxon>
    </lineage>
</organism>
<accession>A0A543PTJ8</accession>
<evidence type="ECO:0000256" key="2">
    <source>
        <dbReference type="SAM" id="Phobius"/>
    </source>
</evidence>
<dbReference type="Pfam" id="PF01551">
    <property type="entry name" value="Peptidase_M23"/>
    <property type="match status" value="1"/>
</dbReference>
<feature type="region of interest" description="Disordered" evidence="1">
    <location>
        <begin position="285"/>
        <end position="477"/>
    </location>
</feature>
<feature type="domain" description="M23ase beta-sheet core" evidence="3">
    <location>
        <begin position="157"/>
        <end position="251"/>
    </location>
</feature>
<feature type="compositionally biased region" description="Low complexity" evidence="1">
    <location>
        <begin position="355"/>
        <end position="428"/>
    </location>
</feature>
<dbReference type="PANTHER" id="PTHR21666:SF270">
    <property type="entry name" value="MUREIN HYDROLASE ACTIVATOR ENVC"/>
    <property type="match status" value="1"/>
</dbReference>
<keyword evidence="4" id="KW-0378">Hydrolase</keyword>
<feature type="transmembrane region" description="Helical" evidence="2">
    <location>
        <begin position="21"/>
        <end position="38"/>
    </location>
</feature>